<sequence>MHSTMQNVPLSAARLLRHSTSTHGDSLVATWRGDHFERTTYGQVGRRAAQLARALRDELGVHTGTRPEADQSVVGTLMWNNSRHLESFLGVPSMGAVLHTLNVRITTQQLAYIINHAGDEVVVVDGDLTGQLGAALPHLSGKLRHIIVAGAADPEALAHFTGFVHDYEDLLAQHPADYPWAEDLDERTAAAMCYTSGTTGEPKGVVYSHRALYLQSLHLVSPDGWNMSARDTVLPIVPMFHVNGWGLPHSAAHVGAALLLPDRHLQPRPLAQMIEQGRPTFAAGVPTVWTALHQELGTGRYDTSSLQRVATGGSACPPALMRSYHDRYGIDFVHSWGMTETLGLASAAIAPSGLPAEQQWSYRSTQGRFPAYVQYRLTAPDGETVPHDGVSTGELELRGPSITGAYHGGTAGQPARPTDSFSPDGWLRTGDVARISRDGFLTLTDRAKDVIKSGGEFISSVDLENRLTEHPAVFEAAVIAVPDPHWGERPLAALTYCEGACAQLRELSDFLAQHLSAWQVPEQWAVLPAIPKTPVGKIDKKLLRQQYADGALPVARLERRSRAERGPSR</sequence>
<proteinExistence type="inferred from homology"/>
<evidence type="ECO:0000256" key="3">
    <source>
        <dbReference type="ARBA" id="ARBA00022832"/>
    </source>
</evidence>
<dbReference type="Pfam" id="PF13193">
    <property type="entry name" value="AMP-binding_C"/>
    <property type="match status" value="1"/>
</dbReference>
<evidence type="ECO:0000256" key="4">
    <source>
        <dbReference type="ARBA" id="ARBA00023098"/>
    </source>
</evidence>
<comment type="similarity">
    <text evidence="1">Belongs to the ATP-dependent AMP-binding enzyme family.</text>
</comment>
<dbReference type="RefSeq" id="WP_125053119.1">
    <property type="nucleotide sequence ID" value="NZ_BHZD01000001.1"/>
</dbReference>
<dbReference type="InterPro" id="IPR025110">
    <property type="entry name" value="AMP-bd_C"/>
</dbReference>
<name>A0A401VXV6_STREY</name>
<keyword evidence="3" id="KW-0276">Fatty acid metabolism</keyword>
<dbReference type="PROSITE" id="PS00455">
    <property type="entry name" value="AMP_BINDING"/>
    <property type="match status" value="1"/>
</dbReference>
<dbReference type="EMBL" id="BHZD01000001">
    <property type="protein sequence ID" value="GCD41892.1"/>
    <property type="molecule type" value="Genomic_DNA"/>
</dbReference>
<dbReference type="NCBIfam" id="NF004837">
    <property type="entry name" value="PRK06187.1"/>
    <property type="match status" value="1"/>
</dbReference>
<dbReference type="InterPro" id="IPR000873">
    <property type="entry name" value="AMP-dep_synth/lig_dom"/>
</dbReference>
<dbReference type="Gene3D" id="3.30.300.30">
    <property type="match status" value="1"/>
</dbReference>
<evidence type="ECO:0000313" key="8">
    <source>
        <dbReference type="Proteomes" id="UP000286746"/>
    </source>
</evidence>
<evidence type="ECO:0000313" key="7">
    <source>
        <dbReference type="EMBL" id="GCD41892.1"/>
    </source>
</evidence>
<comment type="caution">
    <text evidence="7">The sequence shown here is derived from an EMBL/GenBank/DDBJ whole genome shotgun (WGS) entry which is preliminary data.</text>
</comment>
<reference evidence="7 8" key="1">
    <citation type="submission" date="2018-11" db="EMBL/GenBank/DDBJ databases">
        <title>Whole genome sequence of Streptomyces paromomycinus NBRC 15454(T).</title>
        <authorList>
            <person name="Komaki H."/>
            <person name="Tamura T."/>
        </authorList>
    </citation>
    <scope>NUCLEOTIDE SEQUENCE [LARGE SCALE GENOMIC DNA]</scope>
    <source>
        <strain evidence="7 8">NBRC 15454</strain>
    </source>
</reference>
<dbReference type="InterPro" id="IPR045851">
    <property type="entry name" value="AMP-bd_C_sf"/>
</dbReference>
<dbReference type="SUPFAM" id="SSF56801">
    <property type="entry name" value="Acetyl-CoA synthetase-like"/>
    <property type="match status" value="1"/>
</dbReference>
<dbReference type="GO" id="GO:0016874">
    <property type="term" value="F:ligase activity"/>
    <property type="evidence" value="ECO:0007669"/>
    <property type="project" value="UniProtKB-KW"/>
</dbReference>
<dbReference type="PANTHER" id="PTHR43859">
    <property type="entry name" value="ACYL-ACTIVATING ENZYME"/>
    <property type="match status" value="1"/>
</dbReference>
<accession>A0A401VXV6</accession>
<feature type="domain" description="AMP-binding enzyme C-terminal" evidence="6">
    <location>
        <begin position="463"/>
        <end position="537"/>
    </location>
</feature>
<evidence type="ECO:0000256" key="2">
    <source>
        <dbReference type="ARBA" id="ARBA00022598"/>
    </source>
</evidence>
<organism evidence="7 8">
    <name type="scientific">Streptomyces paromomycinus</name>
    <name type="common">Streptomyces rimosus subsp. paromomycinus</name>
    <dbReference type="NCBI Taxonomy" id="92743"/>
    <lineage>
        <taxon>Bacteria</taxon>
        <taxon>Bacillati</taxon>
        <taxon>Actinomycetota</taxon>
        <taxon>Actinomycetes</taxon>
        <taxon>Kitasatosporales</taxon>
        <taxon>Streptomycetaceae</taxon>
        <taxon>Streptomyces</taxon>
    </lineage>
</organism>
<evidence type="ECO:0000259" key="5">
    <source>
        <dbReference type="Pfam" id="PF00501"/>
    </source>
</evidence>
<dbReference type="InterPro" id="IPR020845">
    <property type="entry name" value="AMP-binding_CS"/>
</dbReference>
<dbReference type="Pfam" id="PF00501">
    <property type="entry name" value="AMP-binding"/>
    <property type="match status" value="1"/>
</dbReference>
<dbReference type="PANTHER" id="PTHR43859:SF4">
    <property type="entry name" value="BUTANOATE--COA LIGASE AAE1-RELATED"/>
    <property type="match status" value="1"/>
</dbReference>
<dbReference type="GO" id="GO:0006631">
    <property type="term" value="P:fatty acid metabolic process"/>
    <property type="evidence" value="ECO:0007669"/>
    <property type="project" value="UniProtKB-KW"/>
</dbReference>
<keyword evidence="2 7" id="KW-0436">Ligase</keyword>
<dbReference type="Proteomes" id="UP000286746">
    <property type="component" value="Unassembled WGS sequence"/>
</dbReference>
<evidence type="ECO:0000259" key="6">
    <source>
        <dbReference type="Pfam" id="PF13193"/>
    </source>
</evidence>
<gene>
    <name evidence="7" type="ORF">GKJPGBOP_01549</name>
</gene>
<keyword evidence="4" id="KW-0443">Lipid metabolism</keyword>
<dbReference type="InterPro" id="IPR042099">
    <property type="entry name" value="ANL_N_sf"/>
</dbReference>
<feature type="domain" description="AMP-dependent synthetase/ligase" evidence="5">
    <location>
        <begin position="19"/>
        <end position="406"/>
    </location>
</feature>
<protein>
    <submittedName>
        <fullName evidence="7">Long-chain-fatty-acid--CoA ligase</fullName>
    </submittedName>
</protein>
<dbReference type="CDD" id="cd12119">
    <property type="entry name" value="ttLC_FACS_AlkK_like"/>
    <property type="match status" value="1"/>
</dbReference>
<dbReference type="Gene3D" id="3.40.50.12780">
    <property type="entry name" value="N-terminal domain of ligase-like"/>
    <property type="match status" value="1"/>
</dbReference>
<evidence type="ECO:0000256" key="1">
    <source>
        <dbReference type="ARBA" id="ARBA00006432"/>
    </source>
</evidence>
<dbReference type="FunFam" id="3.30.300.30:FF:000008">
    <property type="entry name" value="2,3-dihydroxybenzoate-AMP ligase"/>
    <property type="match status" value="1"/>
</dbReference>
<dbReference type="AlphaFoldDB" id="A0A401VXV6"/>
<keyword evidence="8" id="KW-1185">Reference proteome</keyword>